<keyword evidence="2" id="KW-1185">Reference proteome</keyword>
<reference evidence="2" key="1">
    <citation type="submission" date="2014-03" db="EMBL/GenBank/DDBJ databases">
        <title>The Genome Sequence of Puccinia striiformis f. sp. tritici PST-78.</title>
        <authorList>
            <consortium name="The Broad Institute Genome Sequencing Platform"/>
            <person name="Cuomo C."/>
            <person name="Hulbert S."/>
            <person name="Chen X."/>
            <person name="Walker B."/>
            <person name="Young S.K."/>
            <person name="Zeng Q."/>
            <person name="Gargeya S."/>
            <person name="Fitzgerald M."/>
            <person name="Haas B."/>
            <person name="Abouelleil A."/>
            <person name="Alvarado L."/>
            <person name="Arachchi H.M."/>
            <person name="Berlin A.M."/>
            <person name="Chapman S.B."/>
            <person name="Goldberg J."/>
            <person name="Griggs A."/>
            <person name="Gujja S."/>
            <person name="Hansen M."/>
            <person name="Howarth C."/>
            <person name="Imamovic A."/>
            <person name="Larimer J."/>
            <person name="McCowan C."/>
            <person name="Montmayeur A."/>
            <person name="Murphy C."/>
            <person name="Neiman D."/>
            <person name="Pearson M."/>
            <person name="Priest M."/>
            <person name="Roberts A."/>
            <person name="Saif S."/>
            <person name="Shea T."/>
            <person name="Sisk P."/>
            <person name="Sykes S."/>
            <person name="Wortman J."/>
            <person name="Nusbaum C."/>
            <person name="Birren B."/>
        </authorList>
    </citation>
    <scope>NUCLEOTIDE SEQUENCE [LARGE SCALE GENOMIC DNA]</scope>
    <source>
        <strain evidence="2">race PST-78</strain>
    </source>
</reference>
<proteinExistence type="predicted"/>
<evidence type="ECO:0000313" key="1">
    <source>
        <dbReference type="EMBL" id="KNE97280.1"/>
    </source>
</evidence>
<sequence length="164" mass="17957">MSEKAQRVAATGLSSSYNSYLPQALSTQLNKHGWRMIAYACKMCGVKINRPTSDSSCSNLIKHASNCLWKQSESRSIESLAAVGIGGTGDIDPREVPQLCAVWCAEAARPFTTLVDASHRAILHPTVLKNLPARRTVLKDIHMMYSGIQQSLKSVLNEHQGALY</sequence>
<accession>A0A0L0VDB3</accession>
<protein>
    <recommendedName>
        <fullName evidence="3">BED-type domain-containing protein</fullName>
    </recommendedName>
</protein>
<dbReference type="Proteomes" id="UP000054564">
    <property type="component" value="Unassembled WGS sequence"/>
</dbReference>
<name>A0A0L0VDB3_9BASI</name>
<organism evidence="1 2">
    <name type="scientific">Puccinia striiformis f. sp. tritici PST-78</name>
    <dbReference type="NCBI Taxonomy" id="1165861"/>
    <lineage>
        <taxon>Eukaryota</taxon>
        <taxon>Fungi</taxon>
        <taxon>Dikarya</taxon>
        <taxon>Basidiomycota</taxon>
        <taxon>Pucciniomycotina</taxon>
        <taxon>Pucciniomycetes</taxon>
        <taxon>Pucciniales</taxon>
        <taxon>Pucciniaceae</taxon>
        <taxon>Puccinia</taxon>
    </lineage>
</organism>
<gene>
    <name evidence="1" type="ORF">PSTG_09389</name>
</gene>
<dbReference type="OrthoDB" id="3259198at2759"/>
<dbReference type="AlphaFoldDB" id="A0A0L0VDB3"/>
<evidence type="ECO:0008006" key="3">
    <source>
        <dbReference type="Google" id="ProtNLM"/>
    </source>
</evidence>
<dbReference type="EMBL" id="AJIL01000070">
    <property type="protein sequence ID" value="KNE97280.1"/>
    <property type="molecule type" value="Genomic_DNA"/>
</dbReference>
<evidence type="ECO:0000313" key="2">
    <source>
        <dbReference type="Proteomes" id="UP000054564"/>
    </source>
</evidence>
<comment type="caution">
    <text evidence="1">The sequence shown here is derived from an EMBL/GenBank/DDBJ whole genome shotgun (WGS) entry which is preliminary data.</text>
</comment>